<evidence type="ECO:0000256" key="1">
    <source>
        <dbReference type="SAM" id="Phobius"/>
    </source>
</evidence>
<feature type="transmembrane region" description="Helical" evidence="1">
    <location>
        <begin position="653"/>
        <end position="676"/>
    </location>
</feature>
<evidence type="ECO:0000313" key="4">
    <source>
        <dbReference type="Proteomes" id="UP001162131"/>
    </source>
</evidence>
<name>A0AAU9ICT5_9CILI</name>
<feature type="transmembrane region" description="Helical" evidence="1">
    <location>
        <begin position="152"/>
        <end position="173"/>
    </location>
</feature>
<dbReference type="EMBL" id="CAJZBQ010000004">
    <property type="protein sequence ID" value="CAG9311211.1"/>
    <property type="molecule type" value="Genomic_DNA"/>
</dbReference>
<feature type="domain" description="TmcB/TmcC TPR repeats" evidence="2">
    <location>
        <begin position="456"/>
        <end position="545"/>
    </location>
</feature>
<keyword evidence="1" id="KW-0472">Membrane</keyword>
<gene>
    <name evidence="3" type="ORF">BSTOLATCC_MIC3503</name>
</gene>
<dbReference type="PANTHER" id="PTHR31600:SF2">
    <property type="entry name" value="GAMETE ENRICHED GENE 10 PROTEIN-RELATED"/>
    <property type="match status" value="1"/>
</dbReference>
<feature type="transmembrane region" description="Helical" evidence="1">
    <location>
        <begin position="259"/>
        <end position="279"/>
    </location>
</feature>
<dbReference type="Pfam" id="PF25474">
    <property type="entry name" value="TPR_TmcB"/>
    <property type="match status" value="1"/>
</dbReference>
<reference evidence="3" key="1">
    <citation type="submission" date="2021-09" db="EMBL/GenBank/DDBJ databases">
        <authorList>
            <consortium name="AG Swart"/>
            <person name="Singh M."/>
            <person name="Singh A."/>
            <person name="Seah K."/>
            <person name="Emmerich C."/>
        </authorList>
    </citation>
    <scope>NUCLEOTIDE SEQUENCE</scope>
    <source>
        <strain evidence="3">ATCC30299</strain>
    </source>
</reference>
<keyword evidence="1" id="KW-0812">Transmembrane</keyword>
<proteinExistence type="predicted"/>
<sequence>MGVPEAEIGEHEELNKSLWRTNAEITLKNSIFEFFYQLYHTKNIDELSILSQKVKETFIAIIWCLQIMSLLWIPNLPISNWSKNMTMWEIIGYLRLDNICSEFEIITEFFFLTIIMAFIIFLCITAMTLLYYNSHNIPKFILTIFKSVFDIWAIAFLIPSITLFSAFLKYNLLSQDISAYESNNDQDEFKLSSISQLIIIFIMILIFPLIIVNQEFSGLIRHSISSRVLKAKAHSKIDVHIAIFTYFSPILYVCTGKDYMVYFQLFMMIISLILIWEIANFSPYFSFYYGLLKILELFAIALISFGFILGHLMDNSLVIIFIAVILGPFSALFVIQFTLNLQSKFNVDIPENLLEIYSKYELEKSLRHSLCSNDFEHKDQIINIFETFFNDTGFDRDKLQLVWVANYCLFTLKDESLAKIKLSRTKYISKWNLEADFQIYCTNKVIQGSVTSENEQYIIYLQQFHLIKNKDLKLCVNLLKFWDELTSSRPDLNRLKKRLALINKNIVFIAEKYSQLSTKFCNSREALSLYTSFMRDVLFDNEKSRFLENKLRFLSISIGNSGLNPFSFFDDTNSILIVSAEKESFGRILFTNAQAKNIMKLTSLNFDRGNIMNFIHSYYWRQLKEFAIRYSHFCSNSEINLKEGFFLNLPSEFLIGCIGKVSVTAIGNFIVFVLVFKQSPKNYQIALLSENGEILCHTKDFAERAGKKPDNLVGCNIKHLFPNIEQYSINNDFAKSESSLYYSIAYFQNLKIYYALLISDYNEIQTSKNEDIKYTLDIKGKKDIKSHSSLNLLEWFDKEFKKESQIELSYNSEMHLNSQNFNKIPGKFEMNYIENFEEEKSEVLRNNRFTKLVLSSSKKINMLHFAFILSVNVI</sequence>
<dbReference type="AlphaFoldDB" id="A0AAU9ICT5"/>
<feature type="transmembrane region" description="Helical" evidence="1">
    <location>
        <begin position="109"/>
        <end position="132"/>
    </location>
</feature>
<dbReference type="Proteomes" id="UP001162131">
    <property type="component" value="Unassembled WGS sequence"/>
</dbReference>
<accession>A0AAU9ICT5</accession>
<dbReference type="InterPro" id="IPR057352">
    <property type="entry name" value="TPR_TmcB/C"/>
</dbReference>
<keyword evidence="4" id="KW-1185">Reference proteome</keyword>
<keyword evidence="1" id="KW-1133">Transmembrane helix</keyword>
<evidence type="ECO:0000313" key="3">
    <source>
        <dbReference type="EMBL" id="CAG9311211.1"/>
    </source>
</evidence>
<organism evidence="3 4">
    <name type="scientific">Blepharisma stoltei</name>
    <dbReference type="NCBI Taxonomy" id="1481888"/>
    <lineage>
        <taxon>Eukaryota</taxon>
        <taxon>Sar</taxon>
        <taxon>Alveolata</taxon>
        <taxon>Ciliophora</taxon>
        <taxon>Postciliodesmatophora</taxon>
        <taxon>Heterotrichea</taxon>
        <taxon>Heterotrichida</taxon>
        <taxon>Blepharismidae</taxon>
        <taxon>Blepharisma</taxon>
    </lineage>
</organism>
<dbReference type="InterPro" id="IPR052994">
    <property type="entry name" value="Tiny_macrocysts_regulators"/>
</dbReference>
<feature type="transmembrane region" description="Helical" evidence="1">
    <location>
        <begin position="316"/>
        <end position="335"/>
    </location>
</feature>
<feature type="transmembrane region" description="Helical" evidence="1">
    <location>
        <begin position="233"/>
        <end position="253"/>
    </location>
</feature>
<protein>
    <recommendedName>
        <fullName evidence="2">TmcB/TmcC TPR repeats domain-containing protein</fullName>
    </recommendedName>
</protein>
<evidence type="ECO:0000259" key="2">
    <source>
        <dbReference type="Pfam" id="PF25474"/>
    </source>
</evidence>
<dbReference type="PANTHER" id="PTHR31600">
    <property type="entry name" value="TINY MACROCYSTS PROTEIN B-RELATED"/>
    <property type="match status" value="1"/>
</dbReference>
<feature type="transmembrane region" description="Helical" evidence="1">
    <location>
        <begin position="291"/>
        <end position="310"/>
    </location>
</feature>
<feature type="transmembrane region" description="Helical" evidence="1">
    <location>
        <begin position="58"/>
        <end position="78"/>
    </location>
</feature>
<feature type="transmembrane region" description="Helical" evidence="1">
    <location>
        <begin position="193"/>
        <end position="212"/>
    </location>
</feature>
<comment type="caution">
    <text evidence="3">The sequence shown here is derived from an EMBL/GenBank/DDBJ whole genome shotgun (WGS) entry which is preliminary data.</text>
</comment>